<accession>A0A7R6P9I2</accession>
<dbReference type="InterPro" id="IPR003439">
    <property type="entry name" value="ABC_transporter-like_ATP-bd"/>
</dbReference>
<keyword evidence="1" id="KW-0547">Nucleotide-binding</keyword>
<dbReference type="EMBL" id="AP014545">
    <property type="protein sequence ID" value="BBB25897.1"/>
    <property type="molecule type" value="Genomic_DNA"/>
</dbReference>
<dbReference type="Gene3D" id="3.40.50.300">
    <property type="entry name" value="P-loop containing nucleotide triphosphate hydrolases"/>
    <property type="match status" value="1"/>
</dbReference>
<evidence type="ECO:0000259" key="3">
    <source>
        <dbReference type="PROSITE" id="PS50893"/>
    </source>
</evidence>
<dbReference type="RefSeq" id="WP_019621496.1">
    <property type="nucleotide sequence ID" value="NZ_AP014545.1"/>
</dbReference>
<dbReference type="SUPFAM" id="SSF52540">
    <property type="entry name" value="P-loop containing nucleoside triphosphate hydrolases"/>
    <property type="match status" value="1"/>
</dbReference>
<dbReference type="Pfam" id="PF00005">
    <property type="entry name" value="ABC_tran"/>
    <property type="match status" value="1"/>
</dbReference>
<sequence length="246" mass="27304">MSIEIHNLSFSYGSRTALKGINLTLQEGCFNALLGPNGAGKSTLYALLTRLYALQSGEIIIAGRSIAQHPAEVMRKLGVVFQQSTLDLDLTVAQNLYYHAALHGIPKRLATPRITTELERFGLSERLHDKVRSLNGGHRRRVEIARALLHQPTILLLDEPSVGLDPSTRTSLNHHIRQLCQQEQLTVLWATHLIEEVEEDDPVTILHQGKILASDSVSQLCMQHNIANLSDLFQTLTGQKDTGEQP</sequence>
<keyword evidence="5" id="KW-1185">Reference proteome</keyword>
<feature type="domain" description="ABC transporter" evidence="3">
    <location>
        <begin position="3"/>
        <end position="233"/>
    </location>
</feature>
<dbReference type="Proteomes" id="UP000595663">
    <property type="component" value="Chromosome"/>
</dbReference>
<dbReference type="KEGG" id="ajp:AMJAP_1302"/>
<organism evidence="4 5">
    <name type="scientific">Amphritea japonica ATCC BAA-1530</name>
    <dbReference type="NCBI Taxonomy" id="1278309"/>
    <lineage>
        <taxon>Bacteria</taxon>
        <taxon>Pseudomonadati</taxon>
        <taxon>Pseudomonadota</taxon>
        <taxon>Gammaproteobacteria</taxon>
        <taxon>Oceanospirillales</taxon>
        <taxon>Oceanospirillaceae</taxon>
        <taxon>Amphritea</taxon>
    </lineage>
</organism>
<dbReference type="InterPro" id="IPR027417">
    <property type="entry name" value="P-loop_NTPase"/>
</dbReference>
<dbReference type="GO" id="GO:0005524">
    <property type="term" value="F:ATP binding"/>
    <property type="evidence" value="ECO:0007669"/>
    <property type="project" value="UniProtKB-KW"/>
</dbReference>
<reference evidence="4 5" key="1">
    <citation type="journal article" date="2008" name="Int. J. Syst. Evol. Microbiol.">
        <title>Amphritea japonica sp. nov. and Amphritea balenae sp. nov., isolated from the sediment adjacent to sperm whale carcasses off Kagoshima, Japan.</title>
        <authorList>
            <person name="Miyazaki M."/>
            <person name="Nogi Y."/>
            <person name="Fujiwara Y."/>
            <person name="Kawato M."/>
            <person name="Nagahama T."/>
            <person name="Kubokawa K."/>
            <person name="Horikoshi K."/>
        </authorList>
    </citation>
    <scope>NUCLEOTIDE SEQUENCE [LARGE SCALE GENOMIC DNA]</scope>
    <source>
        <strain evidence="4 5">ATCC BAA-1530</strain>
    </source>
</reference>
<dbReference type="GO" id="GO:0016887">
    <property type="term" value="F:ATP hydrolysis activity"/>
    <property type="evidence" value="ECO:0007669"/>
    <property type="project" value="InterPro"/>
</dbReference>
<dbReference type="PANTHER" id="PTHR43582:SF5">
    <property type="entry name" value="ABC TRANSPORTER"/>
    <property type="match status" value="1"/>
</dbReference>
<dbReference type="OrthoDB" id="9775490at2"/>
<dbReference type="AlphaFoldDB" id="A0A7R6P9I2"/>
<dbReference type="PANTHER" id="PTHR43582">
    <property type="entry name" value="LINEARMYCIN RESISTANCE ATP-BINDING PROTEIN LNRL"/>
    <property type="match status" value="1"/>
</dbReference>
<evidence type="ECO:0000313" key="4">
    <source>
        <dbReference type="EMBL" id="BBB25897.1"/>
    </source>
</evidence>
<protein>
    <submittedName>
        <fullName evidence="4">Antibiotic transport system ATP-binding protein</fullName>
    </submittedName>
</protein>
<gene>
    <name evidence="4" type="ORF">AMJAP_1302</name>
</gene>
<dbReference type="InterPro" id="IPR003593">
    <property type="entry name" value="AAA+_ATPase"/>
</dbReference>
<evidence type="ECO:0000256" key="2">
    <source>
        <dbReference type="ARBA" id="ARBA00022840"/>
    </source>
</evidence>
<dbReference type="NCBIfam" id="TIGR03864">
    <property type="entry name" value="PQQ_ABC_ATP"/>
    <property type="match status" value="1"/>
</dbReference>
<proteinExistence type="predicted"/>
<name>A0A7R6P9I2_9GAMM</name>
<evidence type="ECO:0000256" key="1">
    <source>
        <dbReference type="ARBA" id="ARBA00022741"/>
    </source>
</evidence>
<evidence type="ECO:0000313" key="5">
    <source>
        <dbReference type="Proteomes" id="UP000595663"/>
    </source>
</evidence>
<keyword evidence="2 4" id="KW-0067">ATP-binding</keyword>
<dbReference type="SMART" id="SM00382">
    <property type="entry name" value="AAA"/>
    <property type="match status" value="1"/>
</dbReference>
<dbReference type="InterPro" id="IPR022467">
    <property type="entry name" value="ABC_transprt_ATP-bd_su_PQQ"/>
</dbReference>
<dbReference type="PROSITE" id="PS50893">
    <property type="entry name" value="ABC_TRANSPORTER_2"/>
    <property type="match status" value="1"/>
</dbReference>